<name>A0A1W0A1C7_9STRA</name>
<evidence type="ECO:0008006" key="4">
    <source>
        <dbReference type="Google" id="ProtNLM"/>
    </source>
</evidence>
<accession>A0A1W0A1C7</accession>
<keyword evidence="3" id="KW-1185">Reference proteome</keyword>
<comment type="caution">
    <text evidence="2">The sequence shown here is derived from an EMBL/GenBank/DDBJ whole genome shotgun (WGS) entry which is preliminary data.</text>
</comment>
<feature type="non-terminal residue" evidence="2">
    <location>
        <position position="256"/>
    </location>
</feature>
<keyword evidence="1" id="KW-0472">Membrane</keyword>
<keyword evidence="1" id="KW-1133">Transmembrane helix</keyword>
<evidence type="ECO:0000313" key="2">
    <source>
        <dbReference type="EMBL" id="OQS04066.1"/>
    </source>
</evidence>
<dbReference type="Proteomes" id="UP000243217">
    <property type="component" value="Unassembled WGS sequence"/>
</dbReference>
<feature type="transmembrane region" description="Helical" evidence="1">
    <location>
        <begin position="228"/>
        <end position="252"/>
    </location>
</feature>
<feature type="transmembrane region" description="Helical" evidence="1">
    <location>
        <begin position="185"/>
        <end position="208"/>
    </location>
</feature>
<dbReference type="EMBL" id="JNBS01000686">
    <property type="protein sequence ID" value="OQS04066.1"/>
    <property type="molecule type" value="Genomic_DNA"/>
</dbReference>
<dbReference type="AlphaFoldDB" id="A0A1W0A1C7"/>
<organism evidence="2 3">
    <name type="scientific">Thraustotheca clavata</name>
    <dbReference type="NCBI Taxonomy" id="74557"/>
    <lineage>
        <taxon>Eukaryota</taxon>
        <taxon>Sar</taxon>
        <taxon>Stramenopiles</taxon>
        <taxon>Oomycota</taxon>
        <taxon>Saprolegniomycetes</taxon>
        <taxon>Saprolegniales</taxon>
        <taxon>Achlyaceae</taxon>
        <taxon>Thraustotheca</taxon>
    </lineage>
</organism>
<sequence>CVVGKSLIDLKSKLYKKYKAKSINHFFAYTTEVLPWLGDNSFYPSINNFTQFNISVLFLSQNLYNRSTLPTEEKYFADPEHNSLVLRQVLNPGQFTTCAAILFRFPGLIFYNPSMNELACGLIGLNASLSEGACILVRVLAIPIAHKCLWITKGNELNYSNEMNTCTVTFVLTQYFYPTLLWLKFILRFIASIIIILCLWNDYFRHYFALVKALAHHGYRHNLDKTAIWRYQLVIGDVWFAYGSIGIMNYILKWSK</sequence>
<gene>
    <name evidence="2" type="ORF">THRCLA_03658</name>
</gene>
<protein>
    <recommendedName>
        <fullName evidence="4">Transmembrane protein</fullName>
    </recommendedName>
</protein>
<proteinExistence type="predicted"/>
<evidence type="ECO:0000256" key="1">
    <source>
        <dbReference type="SAM" id="Phobius"/>
    </source>
</evidence>
<keyword evidence="1" id="KW-0812">Transmembrane</keyword>
<reference evidence="2 3" key="1">
    <citation type="journal article" date="2014" name="Genome Biol. Evol.">
        <title>The secreted proteins of Achlya hypogyna and Thraustotheca clavata identify the ancestral oomycete secretome and reveal gene acquisitions by horizontal gene transfer.</title>
        <authorList>
            <person name="Misner I."/>
            <person name="Blouin N."/>
            <person name="Leonard G."/>
            <person name="Richards T.A."/>
            <person name="Lane C.E."/>
        </authorList>
    </citation>
    <scope>NUCLEOTIDE SEQUENCE [LARGE SCALE GENOMIC DNA]</scope>
    <source>
        <strain evidence="2 3">ATCC 34112</strain>
    </source>
</reference>
<feature type="non-terminal residue" evidence="2">
    <location>
        <position position="1"/>
    </location>
</feature>
<evidence type="ECO:0000313" key="3">
    <source>
        <dbReference type="Proteomes" id="UP000243217"/>
    </source>
</evidence>